<reference evidence="1 2" key="1">
    <citation type="submission" date="2016-10" db="EMBL/GenBank/DDBJ databases">
        <authorList>
            <person name="Varghese N."/>
            <person name="Submissions S."/>
        </authorList>
    </citation>
    <scope>NUCLEOTIDE SEQUENCE [LARGE SCALE GENOMIC DNA]</scope>
    <source>
        <strain evidence="1 2">CDM_1</strain>
    </source>
</reference>
<dbReference type="EMBL" id="FMZP01000014">
    <property type="protein sequence ID" value="SDD17590.1"/>
    <property type="molecule type" value="Genomic_DNA"/>
</dbReference>
<accession>A0A1G6SKY5</accession>
<name>A0A1G6SKY5_9EURY</name>
<dbReference type="AlphaFoldDB" id="A0A1G6SKY5"/>
<dbReference type="Proteomes" id="UP000324021">
    <property type="component" value="Unassembled WGS sequence"/>
</dbReference>
<sequence length="141" mass="16325">MKMSSDETSVENAHRMRVQFPKQEYQDLFERFKESALAEDRFGHSTYASNSPIAEYVRQLLMDADSVDVSDYQAKKPRNRNYSRVIHLQLPPSQYQDIRDEFSRTPIADDTAGRGCFAGNSPPAEYIRRCIRTHLSLETDD</sequence>
<proteinExistence type="predicted"/>
<gene>
    <name evidence="1" type="ORF">SAMN05192552_101467</name>
</gene>
<protein>
    <submittedName>
        <fullName evidence="1">Uncharacterized protein</fullName>
    </submittedName>
</protein>
<organism evidence="1 2">
    <name type="scientific">Natrinema hispanicum</name>
    <dbReference type="NCBI Taxonomy" id="392421"/>
    <lineage>
        <taxon>Archaea</taxon>
        <taxon>Methanobacteriati</taxon>
        <taxon>Methanobacteriota</taxon>
        <taxon>Stenosarchaea group</taxon>
        <taxon>Halobacteria</taxon>
        <taxon>Halobacteriales</taxon>
        <taxon>Natrialbaceae</taxon>
        <taxon>Natrinema</taxon>
    </lineage>
</organism>
<evidence type="ECO:0000313" key="2">
    <source>
        <dbReference type="Proteomes" id="UP000324021"/>
    </source>
</evidence>
<evidence type="ECO:0000313" key="1">
    <source>
        <dbReference type="EMBL" id="SDD17590.1"/>
    </source>
</evidence>